<feature type="active site" evidence="4">
    <location>
        <position position="14"/>
    </location>
</feature>
<reference evidence="6" key="1">
    <citation type="submission" date="2022-11" db="EMBL/GenBank/DDBJ databases">
        <title>Robbsia betulipollinis sp. nov., isolated from pollen of birch (Betula pendula).</title>
        <authorList>
            <person name="Shi H."/>
            <person name="Ambika Manirajan B."/>
            <person name="Ratering S."/>
            <person name="Geissler-Plaum R."/>
            <person name="Schnell S."/>
        </authorList>
    </citation>
    <scope>NUCLEOTIDE SEQUENCE</scope>
    <source>
        <strain evidence="6">Bb-Pol-6</strain>
    </source>
</reference>
<sequence>MAQDKETATLGGGCFWCTEAIFLEVAGVSAVESGYAGGHVRQPSYEAVCNGTTGHAEVVRVQFDPAIIAYRDVLAIFFGTHDPTSLNRQGNDVGTQYRSAIFTESDEQARVARETIDALNERKVFDRPIVTEVTPLDGNYFAAEAYHQNYFANHPNQGYCSFVVAPKVAKLRKSFAHRLKRAAG</sequence>
<proteinExistence type="inferred from homology"/>
<comment type="caution">
    <text evidence="6">The sequence shown here is derived from an EMBL/GenBank/DDBJ whole genome shotgun (WGS) entry which is preliminary data.</text>
</comment>
<dbReference type="Pfam" id="PF01625">
    <property type="entry name" value="PMSR"/>
    <property type="match status" value="1"/>
</dbReference>
<dbReference type="RefSeq" id="WP_267847394.1">
    <property type="nucleotide sequence ID" value="NZ_JAPMXC010000001.1"/>
</dbReference>
<organism evidence="6 7">
    <name type="scientific">Robbsia betulipollinis</name>
    <dbReference type="NCBI Taxonomy" id="2981849"/>
    <lineage>
        <taxon>Bacteria</taxon>
        <taxon>Pseudomonadati</taxon>
        <taxon>Pseudomonadota</taxon>
        <taxon>Betaproteobacteria</taxon>
        <taxon>Burkholderiales</taxon>
        <taxon>Burkholderiaceae</taxon>
        <taxon>Robbsia</taxon>
    </lineage>
</organism>
<comment type="catalytic activity">
    <reaction evidence="3 4">
        <text>[thioredoxin]-disulfide + L-methionine + H2O = L-methionine (S)-S-oxide + [thioredoxin]-dithiol</text>
        <dbReference type="Rhea" id="RHEA:19993"/>
        <dbReference type="Rhea" id="RHEA-COMP:10698"/>
        <dbReference type="Rhea" id="RHEA-COMP:10700"/>
        <dbReference type="ChEBI" id="CHEBI:15377"/>
        <dbReference type="ChEBI" id="CHEBI:29950"/>
        <dbReference type="ChEBI" id="CHEBI:50058"/>
        <dbReference type="ChEBI" id="CHEBI:57844"/>
        <dbReference type="ChEBI" id="CHEBI:58772"/>
        <dbReference type="EC" id="1.8.4.11"/>
    </reaction>
</comment>
<evidence type="ECO:0000256" key="4">
    <source>
        <dbReference type="HAMAP-Rule" id="MF_01401"/>
    </source>
</evidence>
<dbReference type="InterPro" id="IPR002569">
    <property type="entry name" value="Met_Sox_Rdtase_MsrA_dom"/>
</dbReference>
<keyword evidence="7" id="KW-1185">Reference proteome</keyword>
<comment type="catalytic activity">
    <reaction evidence="2 4">
        <text>L-methionyl-[protein] + [thioredoxin]-disulfide + H2O = L-methionyl-(S)-S-oxide-[protein] + [thioredoxin]-dithiol</text>
        <dbReference type="Rhea" id="RHEA:14217"/>
        <dbReference type="Rhea" id="RHEA-COMP:10698"/>
        <dbReference type="Rhea" id="RHEA-COMP:10700"/>
        <dbReference type="Rhea" id="RHEA-COMP:12313"/>
        <dbReference type="Rhea" id="RHEA-COMP:12315"/>
        <dbReference type="ChEBI" id="CHEBI:15377"/>
        <dbReference type="ChEBI" id="CHEBI:16044"/>
        <dbReference type="ChEBI" id="CHEBI:29950"/>
        <dbReference type="ChEBI" id="CHEBI:44120"/>
        <dbReference type="ChEBI" id="CHEBI:50058"/>
        <dbReference type="EC" id="1.8.4.11"/>
    </reaction>
</comment>
<protein>
    <recommendedName>
        <fullName evidence="4">Peptide methionine sulfoxide reductase MsrA</fullName>
        <shortName evidence="4">Protein-methionine-S-oxide reductase</shortName>
        <ecNumber evidence="4">1.8.4.11</ecNumber>
    </recommendedName>
    <alternativeName>
        <fullName evidence="4">Peptide-methionine (S)-S-oxide reductase</fullName>
        <shortName evidence="4">Peptide Met(O) reductase</shortName>
    </alternativeName>
</protein>
<dbReference type="Proteomes" id="UP001082899">
    <property type="component" value="Unassembled WGS sequence"/>
</dbReference>
<dbReference type="GO" id="GO:0008113">
    <property type="term" value="F:peptide-methionine (S)-S-oxide reductase activity"/>
    <property type="evidence" value="ECO:0007669"/>
    <property type="project" value="UniProtKB-EC"/>
</dbReference>
<dbReference type="EC" id="1.8.4.11" evidence="4"/>
<accession>A0ABT3ZMM9</accession>
<keyword evidence="1 4" id="KW-0560">Oxidoreductase</keyword>
<dbReference type="InterPro" id="IPR036509">
    <property type="entry name" value="Met_Sox_Rdtase_MsrA_sf"/>
</dbReference>
<evidence type="ECO:0000256" key="3">
    <source>
        <dbReference type="ARBA" id="ARBA00048782"/>
    </source>
</evidence>
<dbReference type="NCBIfam" id="TIGR00401">
    <property type="entry name" value="msrA"/>
    <property type="match status" value="1"/>
</dbReference>
<evidence type="ECO:0000259" key="5">
    <source>
        <dbReference type="Pfam" id="PF01625"/>
    </source>
</evidence>
<feature type="domain" description="Peptide methionine sulphoxide reductase MsrA" evidence="5">
    <location>
        <begin position="7"/>
        <end position="160"/>
    </location>
</feature>
<comment type="function">
    <text evidence="4">Has an important function as a repair enzyme for proteins that have been inactivated by oxidation. Catalyzes the reversible oxidation-reduction of methionine sulfoxide in proteins to methionine.</text>
</comment>
<name>A0ABT3ZMM9_9BURK</name>
<dbReference type="EMBL" id="JAPMXC010000001">
    <property type="protein sequence ID" value="MCY0387667.1"/>
    <property type="molecule type" value="Genomic_DNA"/>
</dbReference>
<evidence type="ECO:0000256" key="2">
    <source>
        <dbReference type="ARBA" id="ARBA00047806"/>
    </source>
</evidence>
<dbReference type="PANTHER" id="PTHR43774">
    <property type="entry name" value="PEPTIDE METHIONINE SULFOXIDE REDUCTASE"/>
    <property type="match status" value="1"/>
</dbReference>
<dbReference type="HAMAP" id="MF_01401">
    <property type="entry name" value="MsrA"/>
    <property type="match status" value="1"/>
</dbReference>
<gene>
    <name evidence="4 6" type="primary">msrA</name>
    <name evidence="6" type="ORF">OVY01_10565</name>
</gene>
<dbReference type="PANTHER" id="PTHR43774:SF1">
    <property type="entry name" value="PEPTIDE METHIONINE SULFOXIDE REDUCTASE MSRA 2"/>
    <property type="match status" value="1"/>
</dbReference>
<dbReference type="Gene3D" id="3.30.1060.10">
    <property type="entry name" value="Peptide methionine sulphoxide reductase MsrA"/>
    <property type="match status" value="1"/>
</dbReference>
<evidence type="ECO:0000256" key="1">
    <source>
        <dbReference type="ARBA" id="ARBA00023002"/>
    </source>
</evidence>
<comment type="similarity">
    <text evidence="4">Belongs to the MsrA Met sulfoxide reductase family.</text>
</comment>
<evidence type="ECO:0000313" key="6">
    <source>
        <dbReference type="EMBL" id="MCY0387667.1"/>
    </source>
</evidence>
<dbReference type="SUPFAM" id="SSF55068">
    <property type="entry name" value="Peptide methionine sulfoxide reductase"/>
    <property type="match status" value="1"/>
</dbReference>
<evidence type="ECO:0000313" key="7">
    <source>
        <dbReference type="Proteomes" id="UP001082899"/>
    </source>
</evidence>